<sequence length="119" mass="13876">MKTKMTPEEEVDYLREQIHLALSALEEKSTDLSYSSPPHVNKAYLILEDAFMETAKLSESVMDADKKAKYKIQDEIAEAWREEDRKDRRREIREEIAKANKSGEIEMSEHLTSEIDLDD</sequence>
<evidence type="ECO:0000256" key="1">
    <source>
        <dbReference type="SAM" id="MobiDB-lite"/>
    </source>
</evidence>
<organism evidence="2">
    <name type="scientific">marine sediment metagenome</name>
    <dbReference type="NCBI Taxonomy" id="412755"/>
    <lineage>
        <taxon>unclassified sequences</taxon>
        <taxon>metagenomes</taxon>
        <taxon>ecological metagenomes</taxon>
    </lineage>
</organism>
<feature type="compositionally biased region" description="Basic and acidic residues" evidence="1">
    <location>
        <begin position="100"/>
        <end position="113"/>
    </location>
</feature>
<name>A0A0F9LQY1_9ZZZZ</name>
<protein>
    <submittedName>
        <fullName evidence="2">Uncharacterized protein</fullName>
    </submittedName>
</protein>
<proteinExistence type="predicted"/>
<evidence type="ECO:0000313" key="2">
    <source>
        <dbReference type="EMBL" id="KKM97494.1"/>
    </source>
</evidence>
<reference evidence="2" key="1">
    <citation type="journal article" date="2015" name="Nature">
        <title>Complex archaea that bridge the gap between prokaryotes and eukaryotes.</title>
        <authorList>
            <person name="Spang A."/>
            <person name="Saw J.H."/>
            <person name="Jorgensen S.L."/>
            <person name="Zaremba-Niedzwiedzka K."/>
            <person name="Martijn J."/>
            <person name="Lind A.E."/>
            <person name="van Eijk R."/>
            <person name="Schleper C."/>
            <person name="Guy L."/>
            <person name="Ettema T.J."/>
        </authorList>
    </citation>
    <scope>NUCLEOTIDE SEQUENCE</scope>
</reference>
<comment type="caution">
    <text evidence="2">The sequence shown here is derived from an EMBL/GenBank/DDBJ whole genome shotgun (WGS) entry which is preliminary data.</text>
</comment>
<accession>A0A0F9LQY1</accession>
<dbReference type="EMBL" id="LAZR01005742">
    <property type="protein sequence ID" value="KKM97494.1"/>
    <property type="molecule type" value="Genomic_DNA"/>
</dbReference>
<feature type="region of interest" description="Disordered" evidence="1">
    <location>
        <begin position="100"/>
        <end position="119"/>
    </location>
</feature>
<dbReference type="AlphaFoldDB" id="A0A0F9LQY1"/>
<gene>
    <name evidence="2" type="ORF">LCGC14_1167450</name>
</gene>